<dbReference type="OrthoDB" id="151099at2"/>
<dbReference type="Gene3D" id="2.60.200.20">
    <property type="match status" value="1"/>
</dbReference>
<dbReference type="Pfam" id="PF00498">
    <property type="entry name" value="FHA"/>
    <property type="match status" value="1"/>
</dbReference>
<dbReference type="KEGG" id="bsol:FSW04_03885"/>
<dbReference type="Gene3D" id="3.30.2320.60">
    <property type="entry name" value="FhaA, phosphopeptide-binding domain (DUF3662)"/>
    <property type="match status" value="1"/>
</dbReference>
<organism evidence="4 5">
    <name type="scientific">Baekduia soli</name>
    <dbReference type="NCBI Taxonomy" id="496014"/>
    <lineage>
        <taxon>Bacteria</taxon>
        <taxon>Bacillati</taxon>
        <taxon>Actinomycetota</taxon>
        <taxon>Thermoleophilia</taxon>
        <taxon>Solirubrobacterales</taxon>
        <taxon>Baekduiaceae</taxon>
        <taxon>Baekduia</taxon>
    </lineage>
</organism>
<dbReference type="EMBL" id="CP042430">
    <property type="protein sequence ID" value="QEC46807.1"/>
    <property type="molecule type" value="Genomic_DNA"/>
</dbReference>
<dbReference type="CDD" id="cd00060">
    <property type="entry name" value="FHA"/>
    <property type="match status" value="1"/>
</dbReference>
<evidence type="ECO:0000256" key="1">
    <source>
        <dbReference type="ARBA" id="ARBA00022553"/>
    </source>
</evidence>
<feature type="domain" description="FHA" evidence="3">
    <location>
        <begin position="263"/>
        <end position="312"/>
    </location>
</feature>
<dbReference type="InterPro" id="IPR022128">
    <property type="entry name" value="FhaA_N"/>
</dbReference>
<proteinExistence type="predicted"/>
<name>A0A5B8U1F5_9ACTN</name>
<dbReference type="Proteomes" id="UP000321805">
    <property type="component" value="Chromosome"/>
</dbReference>
<dbReference type="AlphaFoldDB" id="A0A5B8U1F5"/>
<dbReference type="InterPro" id="IPR008984">
    <property type="entry name" value="SMAD_FHA_dom_sf"/>
</dbReference>
<dbReference type="InterPro" id="IPR000253">
    <property type="entry name" value="FHA_dom"/>
</dbReference>
<evidence type="ECO:0000259" key="3">
    <source>
        <dbReference type="PROSITE" id="PS50006"/>
    </source>
</evidence>
<reference evidence="4 5" key="1">
    <citation type="journal article" date="2018" name="J. Microbiol.">
        <title>Baekduia soli gen. nov., sp. nov., a novel bacterium isolated from the soil of Baekdu Mountain and proposal of a novel family name, Baekduiaceae fam. nov.</title>
        <authorList>
            <person name="An D.S."/>
            <person name="Siddiqi M.Z."/>
            <person name="Kim K.H."/>
            <person name="Yu H.S."/>
            <person name="Im W.T."/>
        </authorList>
    </citation>
    <scope>NUCLEOTIDE SEQUENCE [LARGE SCALE GENOMIC DNA]</scope>
    <source>
        <strain evidence="4 5">BR7-21</strain>
    </source>
</reference>
<gene>
    <name evidence="4" type="ORF">FSW04_03885</name>
</gene>
<evidence type="ECO:0000313" key="5">
    <source>
        <dbReference type="Proteomes" id="UP000321805"/>
    </source>
</evidence>
<dbReference type="InterPro" id="IPR042287">
    <property type="entry name" value="FhaA_N_sf"/>
</dbReference>
<dbReference type="PROSITE" id="PS50006">
    <property type="entry name" value="FHA_DOMAIN"/>
    <property type="match status" value="1"/>
</dbReference>
<dbReference type="SMART" id="SM00240">
    <property type="entry name" value="FHA"/>
    <property type="match status" value="1"/>
</dbReference>
<evidence type="ECO:0000256" key="2">
    <source>
        <dbReference type="SAM" id="MobiDB-lite"/>
    </source>
</evidence>
<feature type="region of interest" description="Disordered" evidence="2">
    <location>
        <begin position="1"/>
        <end position="20"/>
    </location>
</feature>
<dbReference type="Pfam" id="PF12401">
    <property type="entry name" value="FhaA_N"/>
    <property type="match status" value="1"/>
</dbReference>
<dbReference type="PANTHER" id="PTHR23308">
    <property type="entry name" value="NUCLEAR INHIBITOR OF PROTEIN PHOSPHATASE-1"/>
    <property type="match status" value="1"/>
</dbReference>
<dbReference type="InterPro" id="IPR050923">
    <property type="entry name" value="Cell_Proc_Reg/RNA_Proc"/>
</dbReference>
<accession>A0A5B8U1F5</accession>
<dbReference type="SUPFAM" id="SSF49879">
    <property type="entry name" value="SMAD/FHA domain"/>
    <property type="match status" value="1"/>
</dbReference>
<evidence type="ECO:0000313" key="4">
    <source>
        <dbReference type="EMBL" id="QEC46807.1"/>
    </source>
</evidence>
<keyword evidence="5" id="KW-1185">Reference proteome</keyword>
<protein>
    <submittedName>
        <fullName evidence="4">DUF2662 domain-containing protein</fullName>
    </submittedName>
</protein>
<sequence>MSSAPWPGRRGWRPPCRPSARRRRAGSWRARWRRARSRLSCDVTWPARRTFRLRSMDHRPHPVWAVSPTGKYVPPGMSVLRSLEEKIAGLVEGTFGRVFRSEVRPVELARKLAKEMDEHRTVSVSRTYVPNEYVVWLSPQDRERYEGVEASVIDELGAYLLEHARRERLVLVSRPQIEFRTDERLALGEFGIQARLVEPAGGASAGAAAAPPRPADMGHTMVYSSSDRHQSALEEVGSGAGVARRHAVVVADGKRLVVPSSGALLGRSRECDIVLDDSNVSRRHAQISPSGPGWLIQDLGSTNGVRVNGRRVDGPHPLESGDRVELGTVDIGFEVE</sequence>
<keyword evidence="1" id="KW-0597">Phosphoprotein</keyword>